<feature type="coiled-coil region" evidence="8">
    <location>
        <begin position="684"/>
        <end position="747"/>
    </location>
</feature>
<dbReference type="InterPro" id="IPR001752">
    <property type="entry name" value="Kinesin_motor_dom"/>
</dbReference>
<gene>
    <name evidence="11" type="ORF">CB5_LOCUS17014</name>
</gene>
<name>A0A6V7PSW1_ANACO</name>
<dbReference type="GO" id="GO:0005524">
    <property type="term" value="F:ATP binding"/>
    <property type="evidence" value="ECO:0007669"/>
    <property type="project" value="UniProtKB-KW"/>
</dbReference>
<keyword evidence="3" id="KW-0067">ATP-binding</keyword>
<dbReference type="GO" id="GO:0005874">
    <property type="term" value="C:microtubule"/>
    <property type="evidence" value="ECO:0007669"/>
    <property type="project" value="UniProtKB-KW"/>
</dbReference>
<protein>
    <recommendedName>
        <fullName evidence="10">Kinesin motor domain-containing protein</fullName>
    </recommendedName>
</protein>
<evidence type="ECO:0000256" key="3">
    <source>
        <dbReference type="ARBA" id="ARBA00022840"/>
    </source>
</evidence>
<evidence type="ECO:0000256" key="5">
    <source>
        <dbReference type="ARBA" id="ARBA00023175"/>
    </source>
</evidence>
<evidence type="ECO:0000256" key="8">
    <source>
        <dbReference type="SAM" id="Coils"/>
    </source>
</evidence>
<evidence type="ECO:0000256" key="1">
    <source>
        <dbReference type="ARBA" id="ARBA00022701"/>
    </source>
</evidence>
<evidence type="ECO:0000256" key="7">
    <source>
        <dbReference type="PROSITE-ProRule" id="PRU00283"/>
    </source>
</evidence>
<dbReference type="PROSITE" id="PS00411">
    <property type="entry name" value="KINESIN_MOTOR_1"/>
    <property type="match status" value="1"/>
</dbReference>
<feature type="coiled-coil region" evidence="8">
    <location>
        <begin position="1015"/>
        <end position="1042"/>
    </location>
</feature>
<comment type="caution">
    <text evidence="7">Lacks conserved residue(s) required for the propagation of feature annotation.</text>
</comment>
<feature type="region of interest" description="Disordered" evidence="9">
    <location>
        <begin position="1"/>
        <end position="100"/>
    </location>
</feature>
<feature type="compositionally biased region" description="Low complexity" evidence="9">
    <location>
        <begin position="27"/>
        <end position="38"/>
    </location>
</feature>
<feature type="domain" description="Kinesin motor" evidence="10">
    <location>
        <begin position="181"/>
        <end position="435"/>
    </location>
</feature>
<dbReference type="PANTHER" id="PTHR37739:SF19">
    <property type="entry name" value="KINESIN-LIKE PROTEIN KIN-12E"/>
    <property type="match status" value="1"/>
</dbReference>
<accession>A0A6V7PSW1</accession>
<feature type="region of interest" description="Disordered" evidence="9">
    <location>
        <begin position="1806"/>
        <end position="1862"/>
    </location>
</feature>
<dbReference type="InterPro" id="IPR027417">
    <property type="entry name" value="P-loop_NTPase"/>
</dbReference>
<evidence type="ECO:0000256" key="2">
    <source>
        <dbReference type="ARBA" id="ARBA00022741"/>
    </source>
</evidence>
<evidence type="ECO:0000256" key="9">
    <source>
        <dbReference type="SAM" id="MobiDB-lite"/>
    </source>
</evidence>
<comment type="similarity">
    <text evidence="6">Belongs to the TRAFAC class myosin-kinesin ATPase superfamily. Kinesin family. KIN-12 subfamily.</text>
</comment>
<evidence type="ECO:0000313" key="11">
    <source>
        <dbReference type="EMBL" id="CAD1833803.1"/>
    </source>
</evidence>
<evidence type="ECO:0000256" key="6">
    <source>
        <dbReference type="ARBA" id="ARBA00034488"/>
    </source>
</evidence>
<dbReference type="PRINTS" id="PR00380">
    <property type="entry name" value="KINESINHEAVY"/>
</dbReference>
<dbReference type="SUPFAM" id="SSF52540">
    <property type="entry name" value="P-loop containing nucleoside triphosphate hydrolases"/>
    <property type="match status" value="1"/>
</dbReference>
<dbReference type="EMBL" id="LR862151">
    <property type="protein sequence ID" value="CAD1833803.1"/>
    <property type="molecule type" value="Genomic_DNA"/>
</dbReference>
<reference evidence="11" key="1">
    <citation type="submission" date="2020-07" db="EMBL/GenBank/DDBJ databases">
        <authorList>
            <person name="Lin J."/>
        </authorList>
    </citation>
    <scope>NUCLEOTIDE SEQUENCE</scope>
</reference>
<dbReference type="PANTHER" id="PTHR37739">
    <property type="entry name" value="KINESIN-LIKE PROTEIN KIN-12D"/>
    <property type="match status" value="1"/>
</dbReference>
<dbReference type="Pfam" id="PF00225">
    <property type="entry name" value="Kinesin"/>
    <property type="match status" value="1"/>
</dbReference>
<feature type="compositionally biased region" description="Low complexity" evidence="9">
    <location>
        <begin position="1"/>
        <end position="13"/>
    </location>
</feature>
<dbReference type="Gene3D" id="3.40.850.10">
    <property type="entry name" value="Kinesin motor domain"/>
    <property type="match status" value="1"/>
</dbReference>
<dbReference type="GO" id="GO:0008017">
    <property type="term" value="F:microtubule binding"/>
    <property type="evidence" value="ECO:0007669"/>
    <property type="project" value="InterPro"/>
</dbReference>
<organism evidence="11">
    <name type="scientific">Ananas comosus var. bracteatus</name>
    <name type="common">red pineapple</name>
    <dbReference type="NCBI Taxonomy" id="296719"/>
    <lineage>
        <taxon>Eukaryota</taxon>
        <taxon>Viridiplantae</taxon>
        <taxon>Streptophyta</taxon>
        <taxon>Embryophyta</taxon>
        <taxon>Tracheophyta</taxon>
        <taxon>Spermatophyta</taxon>
        <taxon>Magnoliopsida</taxon>
        <taxon>Liliopsida</taxon>
        <taxon>Poales</taxon>
        <taxon>Bromeliaceae</taxon>
        <taxon>Bromelioideae</taxon>
        <taxon>Ananas</taxon>
    </lineage>
</organism>
<proteinExistence type="inferred from homology"/>
<sequence length="1862" mass="210995">MASSRRGGARSSRPLLVEVNENDELRSTTSATDLSTSPLPLPPRSPLVSIPDPSQNPREGPSSEPRFFVDHPTKTPRSAQSTPGRGGSRVFGANGGMGSGEAKSAVPFAEVPHFELNEDPFFWKDHNVQVLIRIRPINKVESALHGYNRCLIQESSQTLTWTGHPETRFTFDHVACEDTSQTGSGKTYTMMGELHEMDNNLCEDRGITPRIFEYLFMRIREEEERRSNEQLRFSCKCSFLEIYNEQITDLLEPSSTNLQLREDMKKGVYVENLKECDVSSVKDVVELLLQGAANRKIAATNMNNESSRSHSVFTCVIESRWEKDSMTHLRFGRLNLVDLAGSERQKSSGAEGERLKEAANINRSLSTLGLVIMTLVDIANGKNRHVPYRDSRLTFLLQDSLGGNSKTTIVANIASRSSSSETLSTLKFAQRAKLIQNNAKVNEDASGDVMTLQRQVQDLKDQLTYLKNHQIIPISLCYPSSSSKPINSSVLSDEFTSLEGNKFETFNDSSLLQQKVNDLESALVGSMRREKLAEAEVRRLEAEIKHMNRLVHLLEDDAQRTRVILKLRDEKLRRLELLADDLVSSDGYLMEENVALSKEIQLLRERIDRNPDLSKFALENIRLVEQLRMLQNFYEGGGWEALSTEISQLRNCFLNILEGNMHLIGGWKLRVEESSMNGFHNISGDESLEELDSCRRQLDEYQKNYVLSTRDINIPNCLCQLEKNQDIGKLLAELEQVKEDNDKFLELAKVDKEQDPERWKEQGSQSSESGSSILINADKAKFEELHKQVCILTRENSKFRDLVAAKEAEIAALSEEWEKAIVDLSSFLLDGCKSLEDASEHIGNVVKLCPHKNLWVNEQFERAVKMNIEKENLISDLQSKLHGARKTARELKTKLDSLRGAAIAISEVQQQENDEGNEELLHLKELLHEKDSRIEELENLVKSKEGLIVEAEKTADAASLVIQKLYDTSPAEPLDVGEVTSTFDDLDPHCKLKLDYLLQHIEEKAKQVPSLLSKFEKAQETMEEAEMMMKALLKANEDSKHERDFWKQATQVVLTEKATIIEDLHQSEAFNSSVIRQTYANLEGISELASSIEGSFHEIQKIKMEELNSICSEMASFGQVVKRWIGDVKSFLINIISEITEKDFESHVLYQCQIGALIEQIKHSNVDSSSLSCTQIRSSSMCSNVQPCLAVEHVGGTKELLNEAKTVRDMVFVELDNVFIAKPEEFENEIEDLADYLSLKGEFARKDDIIEGLFFDLRLLQESTSCTKDMKDKIEETVATLSQVQHELAMKTSLVESMLEKQKILEIQINESEAALHSSRCKLEQAQNLCEVLSRENKVLRALMEDELFKNGEMEKQLEEKSKVINSLESQILLVNSSVGESFCSSVEEITEELKTINDEKVRLQTEISDLNGKLEMAMTLVDEKEAIAVEARQAAEASKIYAEEKEEEVKILEHSIGELEATIGVLEKKVYDLKEQVESYQLIRKALELEVEALTGRILWLENSGEGFVAEGQCVEGGKSQLSSQLDDGIAELCEARKCIEDLEMESKLKEEEIKQYKDHISELVLHSEAQSSLFQEKMLIIFHFLGQFKVLEHMISSVKVEPSASNPEPGANKLEKTSARTRGSSSPFRCLTNMVQQMSMEKDQELAMARLRIEELEALVSNKQKEVCQLTARLATVDTMTHDVIRDLLGIKLDMTNYANLIDQEQLQKLLTEHREQTEKSKIKDMEILNLKKQIDHLTHERNSLIEEIDQRSEDILASQLTVEQLQQREQLLMAQNEMLKVDKANLHRKIIELDETMELIAESRNSEDRTQKPRSSGGSSGNFGSDEFGKRLAQSDKLLSHARHELPRYRKSSNNIQLD</sequence>
<feature type="coiled-coil region" evidence="8">
    <location>
        <begin position="442"/>
        <end position="469"/>
    </location>
</feature>
<feature type="coiled-coil region" evidence="8">
    <location>
        <begin position="1443"/>
        <end position="1498"/>
    </location>
</feature>
<feature type="region of interest" description="Disordered" evidence="9">
    <location>
        <begin position="1602"/>
        <end position="1628"/>
    </location>
</feature>
<dbReference type="InterPro" id="IPR019821">
    <property type="entry name" value="Kinesin_motor_CS"/>
</dbReference>
<dbReference type="GO" id="GO:0007018">
    <property type="term" value="P:microtubule-based movement"/>
    <property type="evidence" value="ECO:0007669"/>
    <property type="project" value="InterPro"/>
</dbReference>
<feature type="coiled-coil region" evidence="8">
    <location>
        <begin position="1641"/>
        <end position="1668"/>
    </location>
</feature>
<feature type="coiled-coil region" evidence="8">
    <location>
        <begin position="530"/>
        <end position="557"/>
    </location>
</feature>
<dbReference type="InterPro" id="IPR044986">
    <property type="entry name" value="KIF15/KIN-12"/>
</dbReference>
<feature type="coiled-coil region" evidence="8">
    <location>
        <begin position="874"/>
        <end position="954"/>
    </location>
</feature>
<feature type="coiled-coil region" evidence="8">
    <location>
        <begin position="1295"/>
        <end position="1414"/>
    </location>
</feature>
<feature type="compositionally biased region" description="Basic and acidic residues" evidence="9">
    <location>
        <begin position="1830"/>
        <end position="1851"/>
    </location>
</feature>
<evidence type="ECO:0000259" key="10">
    <source>
        <dbReference type="PROSITE" id="PS50067"/>
    </source>
</evidence>
<keyword evidence="1" id="KW-0493">Microtubule</keyword>
<evidence type="ECO:0000256" key="4">
    <source>
        <dbReference type="ARBA" id="ARBA00023054"/>
    </source>
</evidence>
<dbReference type="SMART" id="SM00129">
    <property type="entry name" value="KISc"/>
    <property type="match status" value="1"/>
</dbReference>
<feature type="compositionally biased region" description="Gly residues" evidence="9">
    <location>
        <begin position="84"/>
        <end position="99"/>
    </location>
</feature>
<dbReference type="GO" id="GO:0003777">
    <property type="term" value="F:microtubule motor activity"/>
    <property type="evidence" value="ECO:0007669"/>
    <property type="project" value="InterPro"/>
</dbReference>
<dbReference type="InterPro" id="IPR036961">
    <property type="entry name" value="Kinesin_motor_dom_sf"/>
</dbReference>
<feature type="coiled-coil region" evidence="8">
    <location>
        <begin position="1730"/>
        <end position="1785"/>
    </location>
</feature>
<keyword evidence="5" id="KW-0505">Motor protein</keyword>
<keyword evidence="2" id="KW-0547">Nucleotide-binding</keyword>
<dbReference type="PROSITE" id="PS50067">
    <property type="entry name" value="KINESIN_MOTOR_2"/>
    <property type="match status" value="1"/>
</dbReference>
<keyword evidence="4 8" id="KW-0175">Coiled coil</keyword>